<dbReference type="PROSITE" id="PS50162">
    <property type="entry name" value="RECA_2"/>
    <property type="match status" value="1"/>
</dbReference>
<dbReference type="GO" id="GO:0008821">
    <property type="term" value="F:crossover junction DNA endonuclease activity"/>
    <property type="evidence" value="ECO:0007669"/>
    <property type="project" value="TreeGrafter"/>
</dbReference>
<keyword evidence="3" id="KW-0227">DNA damage</keyword>
<organism evidence="9 10">
    <name type="scientific">Golovinomyces cichoracearum</name>
    <dbReference type="NCBI Taxonomy" id="62708"/>
    <lineage>
        <taxon>Eukaryota</taxon>
        <taxon>Fungi</taxon>
        <taxon>Dikarya</taxon>
        <taxon>Ascomycota</taxon>
        <taxon>Pezizomycotina</taxon>
        <taxon>Leotiomycetes</taxon>
        <taxon>Erysiphales</taxon>
        <taxon>Erysiphaceae</taxon>
        <taxon>Golovinomyces</taxon>
    </lineage>
</organism>
<evidence type="ECO:0000256" key="4">
    <source>
        <dbReference type="ARBA" id="ARBA00022840"/>
    </source>
</evidence>
<evidence type="ECO:0000256" key="6">
    <source>
        <dbReference type="ARBA" id="ARBA00023242"/>
    </source>
</evidence>
<proteinExistence type="predicted"/>
<evidence type="ECO:0000256" key="5">
    <source>
        <dbReference type="ARBA" id="ARBA00023204"/>
    </source>
</evidence>
<feature type="compositionally biased region" description="Acidic residues" evidence="7">
    <location>
        <begin position="402"/>
        <end position="411"/>
    </location>
</feature>
<dbReference type="InterPro" id="IPR052093">
    <property type="entry name" value="HR_Repair_Mediator"/>
</dbReference>
<dbReference type="GO" id="GO:0005524">
    <property type="term" value="F:ATP binding"/>
    <property type="evidence" value="ECO:0007669"/>
    <property type="project" value="UniProtKB-KW"/>
</dbReference>
<dbReference type="GO" id="GO:0000400">
    <property type="term" value="F:four-way junction DNA binding"/>
    <property type="evidence" value="ECO:0007669"/>
    <property type="project" value="TreeGrafter"/>
</dbReference>
<feature type="region of interest" description="Disordered" evidence="7">
    <location>
        <begin position="399"/>
        <end position="432"/>
    </location>
</feature>
<evidence type="ECO:0000259" key="8">
    <source>
        <dbReference type="PROSITE" id="PS50162"/>
    </source>
</evidence>
<dbReference type="GO" id="GO:0033065">
    <property type="term" value="C:Rad51C-XRCC3 complex"/>
    <property type="evidence" value="ECO:0007669"/>
    <property type="project" value="TreeGrafter"/>
</dbReference>
<name>A0A420IPF8_9PEZI</name>
<dbReference type="SMART" id="SM00382">
    <property type="entry name" value="AAA"/>
    <property type="match status" value="1"/>
</dbReference>
<comment type="subcellular location">
    <subcellularLocation>
        <location evidence="1">Nucleus</location>
    </subcellularLocation>
</comment>
<dbReference type="Pfam" id="PF06745">
    <property type="entry name" value="ATPase"/>
    <property type="match status" value="1"/>
</dbReference>
<dbReference type="InterPro" id="IPR020588">
    <property type="entry name" value="RecA_ATP-bd"/>
</dbReference>
<dbReference type="Proteomes" id="UP000285326">
    <property type="component" value="Unassembled WGS sequence"/>
</dbReference>
<evidence type="ECO:0000256" key="1">
    <source>
        <dbReference type="ARBA" id="ARBA00004123"/>
    </source>
</evidence>
<accession>A0A420IPF8</accession>
<evidence type="ECO:0000256" key="3">
    <source>
        <dbReference type="ARBA" id="ARBA00022763"/>
    </source>
</evidence>
<gene>
    <name evidence="9" type="ORF">GcM1_227052</name>
</gene>
<protein>
    <submittedName>
        <fullName evidence="9">DNA repair protein rhp55</fullName>
    </submittedName>
</protein>
<keyword evidence="2" id="KW-0547">Nucleotide-binding</keyword>
<keyword evidence="5" id="KW-0234">DNA repair</keyword>
<dbReference type="InterPro" id="IPR027417">
    <property type="entry name" value="P-loop_NTPase"/>
</dbReference>
<evidence type="ECO:0000256" key="2">
    <source>
        <dbReference type="ARBA" id="ARBA00022741"/>
    </source>
</evidence>
<comment type="caution">
    <text evidence="9">The sequence shown here is derived from an EMBL/GenBank/DDBJ whole genome shotgun (WGS) entry which is preliminary data.</text>
</comment>
<dbReference type="PANTHER" id="PTHR46239:SF1">
    <property type="entry name" value="DNA REPAIR PROTEIN RAD51 HOMOLOG 3"/>
    <property type="match status" value="1"/>
</dbReference>
<dbReference type="GO" id="GO:0140664">
    <property type="term" value="F:ATP-dependent DNA damage sensor activity"/>
    <property type="evidence" value="ECO:0007669"/>
    <property type="project" value="InterPro"/>
</dbReference>
<keyword evidence="4" id="KW-0067">ATP-binding</keyword>
<dbReference type="Gene3D" id="3.40.50.300">
    <property type="entry name" value="P-loop containing nucleotide triphosphate hydrolases"/>
    <property type="match status" value="1"/>
</dbReference>
<reference evidence="9 10" key="1">
    <citation type="journal article" date="2018" name="BMC Genomics">
        <title>Comparative genome analyses reveal sequence features reflecting distinct modes of host-adaptation between dicot and monocot powdery mildew.</title>
        <authorList>
            <person name="Wu Y."/>
            <person name="Ma X."/>
            <person name="Pan Z."/>
            <person name="Kale S.D."/>
            <person name="Song Y."/>
            <person name="King H."/>
            <person name="Zhang Q."/>
            <person name="Presley C."/>
            <person name="Deng X."/>
            <person name="Wei C.I."/>
            <person name="Xiao S."/>
        </authorList>
    </citation>
    <scope>NUCLEOTIDE SEQUENCE [LARGE SCALE GENOMIC DNA]</scope>
    <source>
        <strain evidence="9">UMSG1</strain>
    </source>
</reference>
<evidence type="ECO:0000313" key="9">
    <source>
        <dbReference type="EMBL" id="RKF76421.1"/>
    </source>
</evidence>
<dbReference type="PANTHER" id="PTHR46239">
    <property type="entry name" value="DNA REPAIR PROTEIN RAD51 HOMOLOG 3 RAD51C"/>
    <property type="match status" value="1"/>
</dbReference>
<evidence type="ECO:0000256" key="7">
    <source>
        <dbReference type="SAM" id="MobiDB-lite"/>
    </source>
</evidence>
<dbReference type="SUPFAM" id="SSF52540">
    <property type="entry name" value="P-loop containing nucleoside triphosphate hydrolases"/>
    <property type="match status" value="1"/>
</dbReference>
<dbReference type="GO" id="GO:0005657">
    <property type="term" value="C:replication fork"/>
    <property type="evidence" value="ECO:0007669"/>
    <property type="project" value="TreeGrafter"/>
</dbReference>
<keyword evidence="6" id="KW-0539">Nucleus</keyword>
<dbReference type="EMBL" id="MCBS01022734">
    <property type="protein sequence ID" value="RKF76421.1"/>
    <property type="molecule type" value="Genomic_DNA"/>
</dbReference>
<dbReference type="GO" id="GO:0033063">
    <property type="term" value="C:Rad51B-Rad51C-Rad51D-XRCC2 complex"/>
    <property type="evidence" value="ECO:0007669"/>
    <property type="project" value="TreeGrafter"/>
</dbReference>
<feature type="region of interest" description="Disordered" evidence="7">
    <location>
        <begin position="1"/>
        <end position="20"/>
    </location>
</feature>
<feature type="compositionally biased region" description="Basic and acidic residues" evidence="7">
    <location>
        <begin position="412"/>
        <end position="427"/>
    </location>
</feature>
<evidence type="ECO:0000313" key="10">
    <source>
        <dbReference type="Proteomes" id="UP000285326"/>
    </source>
</evidence>
<dbReference type="InterPro" id="IPR003593">
    <property type="entry name" value="AAA+_ATPase"/>
</dbReference>
<dbReference type="GO" id="GO:0000707">
    <property type="term" value="P:meiotic DNA recombinase assembly"/>
    <property type="evidence" value="ECO:0007669"/>
    <property type="project" value="TreeGrafter"/>
</dbReference>
<dbReference type="CDD" id="cd01393">
    <property type="entry name" value="RecA-like"/>
    <property type="match status" value="1"/>
</dbReference>
<feature type="domain" description="RecA family profile 1" evidence="8">
    <location>
        <begin position="38"/>
        <end position="246"/>
    </location>
</feature>
<sequence length="457" mass="49784">MDYNAVHGPGLSNFPSSTPHRMPTVSAAQALDDLTFSPTRCISTGIRGLDAILQNKDSSDESFSYGGISRGQITEIHGPPGVGKTTLALQLAASVLHSGESVVWADASHRLSGTRLVQILTSFKPLSKSSSFPSPPSLATLLSSFTYFLIPTLAHLIALLSHSTSSYPPPRTSLLVIDSFSALITASFPRDSRISPSSKKSGAISNSGISASGPIASRFSILQKLISTLQRLAATRNIAIVVTSQSVTKIIPGCSAILAPAINTKIWEQGLRCRLSLLRDWAWEEKTEGWIENFRLARVTKAEGVVLPDDTEKFVGLQLLLQSGLVPLSQFSLFSQVNSSSQNVATKPKLSLPHKRRYHALNLEIADSDEENYIWDEEDEDDLPPPPPQWQGSEDLLVGVNVDEDEDEDERDKELDFSNEVKGDEGAKNMNDNIVHTKKIRLQRTVVENSDSEVEAV</sequence>
<dbReference type="InterPro" id="IPR014774">
    <property type="entry name" value="KaiC-like_dom"/>
</dbReference>
<dbReference type="GO" id="GO:0007131">
    <property type="term" value="P:reciprocal meiotic recombination"/>
    <property type="evidence" value="ECO:0007669"/>
    <property type="project" value="TreeGrafter"/>
</dbReference>
<dbReference type="AlphaFoldDB" id="A0A420IPF8"/>